<comment type="caution">
    <text evidence="6">Lacks conserved residue(s) required for the propagation of feature annotation.</text>
</comment>
<evidence type="ECO:0000256" key="5">
    <source>
        <dbReference type="ARBA" id="ARBA00023136"/>
    </source>
</evidence>
<sequence>MLAPLSPVVSPDPCVDMKRAQSLPEDSPVPRISGLWDIHDRLKHIGGEFREKDTWMGLTILFMELKERTGGGRIGSMSGSDGDSFRRAGGGEGNTQGSATAEIMKMREEPVTFPPTYMVIKFSRHIHGKALVWLVDKITGKRLDGGAELLVRKQPQGHGETMFTKKKASLSTPPPNSGLGMCRHVLSVAPHLRRTKFDYETGPKSYTRYQKSLTSQGLILHVSASSIKFLEVAEELEIKKKDSQGLVREFTVSQLEDFLLDGMHVQDLITTADKQYIVRHELENIRALEEDIHVPGYPTLTLYEGQSIVQVCLHWQLLDSIYPLHDLEALEKLGNKWYWALFENQPFEEIRMYFGEAVALYFTFLGFYTTALLVPMVLGILQMLLSSETLAFFCVFNVLWVTLFLEVGSEPEFAWRESGKLFRKKPAPVHPTEIRTSISSSSAVGLNTTSALANYATEAGHVVSPFDRKDVNCHKVVLTRSPSDRKDVNCHKVVLTRSPSDSKYVNYHKVLLTRSHSDSRDVDCHKVLPTRKSFTWPLFIFPTQAWKRKCSELAFTWGTIGMTGLDEPRPNYHGTMAIDTITGRYQPQFPKWKTYLRIFGKLRTVVLLGQILPVTATYNFPWQMYAVSYHGTMAIDTITGRYQPQFPKWKTYLRRLRKLRTVVLLGQILPVTATYNFLWQMYAVSFPIVFLCMLGAFFVMLMSFWTEEYLMARRERGVRMGRLLVTLPSIVYTALVYVMNTYYRRLATHLTEWENHRTQSQFDRHRVTKLVLFEFVNNFMSLFYIAFYIRDMDMLRSLLRLLELDSFFGLLSEDPTGGKGGKEHGYVEGGEPGNTTGGGVLPHILPLSRDDPRIAQATEEGEMENYEGTYDDYLEMFIQFGYVFLFSSVFPIAAFWAVFNNILEVRADAFKLCRVFQRPSARRVKDTGAWQRAFEALGALSIVTNCGLLCMSPQLRGLAPDLSNVEWVLLVVCLEHVLLAVRHVLHEAIPDVPGWVRLALAKIDYQSKQALKHEVPFVYSESLQAYFAWFHYGEGNNIVLQRSPLSSHPQFMKKIPKSLYGTVRFTVPATWCLTVVRKRAWGRGGQDGTARIKCTHQLGIRTSDDVVRFIRPLPPRMKLPSPFRKKIVDTGLGSQGRGLKPPVPRIRACESTTNQEDQRGGYQLTADYSCFINKQGVLLTGCGPWKPQKTMYLEEHPTKKPSPTLNRSVEKQNRFFSPPTHSTGWNSFSRYLPDSADVDLVSVRFTFDPLSRPPLSRRLEGDIN</sequence>
<keyword evidence="5 6" id="KW-0472">Membrane</keyword>
<proteinExistence type="inferred from homology"/>
<protein>
    <recommendedName>
        <fullName evidence="6">Anoctamin</fullName>
    </recommendedName>
</protein>
<keyword evidence="3 6" id="KW-0812">Transmembrane</keyword>
<keyword evidence="4 6" id="KW-1133">Transmembrane helix</keyword>
<feature type="transmembrane region" description="Helical" evidence="6">
    <location>
        <begin position="723"/>
        <end position="743"/>
    </location>
</feature>
<dbReference type="GO" id="GO:0005254">
    <property type="term" value="F:chloride channel activity"/>
    <property type="evidence" value="ECO:0007669"/>
    <property type="project" value="TreeGrafter"/>
</dbReference>
<feature type="transmembrane region" description="Helical" evidence="6">
    <location>
        <begin position="770"/>
        <end position="789"/>
    </location>
</feature>
<dbReference type="PANTHER" id="PTHR12308:SF74">
    <property type="entry name" value="ANOCTAMIN"/>
    <property type="match status" value="1"/>
</dbReference>
<dbReference type="Pfam" id="PF04547">
    <property type="entry name" value="Anoctamin"/>
    <property type="match status" value="4"/>
</dbReference>
<reference evidence="9" key="1">
    <citation type="submission" date="2020-11" db="EMBL/GenBank/DDBJ databases">
        <authorList>
            <person name="Tran Van P."/>
        </authorList>
    </citation>
    <scope>NUCLEOTIDE SEQUENCE</scope>
</reference>
<feature type="domain" description="Anoctamin transmembrane" evidence="8">
    <location>
        <begin position="628"/>
        <end position="791"/>
    </location>
</feature>
<evidence type="ECO:0000256" key="3">
    <source>
        <dbReference type="ARBA" id="ARBA00022692"/>
    </source>
</evidence>
<feature type="transmembrane region" description="Helical" evidence="6">
    <location>
        <begin position="358"/>
        <end position="384"/>
    </location>
</feature>
<feature type="transmembrane region" description="Helical" evidence="6">
    <location>
        <begin position="659"/>
        <end position="678"/>
    </location>
</feature>
<evidence type="ECO:0000256" key="2">
    <source>
        <dbReference type="ARBA" id="ARBA00009671"/>
    </source>
</evidence>
<gene>
    <name evidence="9" type="ORF">TCEB3V08_LOCUS4029</name>
</gene>
<feature type="transmembrane region" description="Helical" evidence="6">
    <location>
        <begin position="880"/>
        <end position="899"/>
    </location>
</feature>
<accession>A0A7R9GWF3</accession>
<comment type="similarity">
    <text evidence="2 6">Belongs to the anoctamin family.</text>
</comment>
<feature type="domain" description="Anoctamin transmembrane" evidence="8">
    <location>
        <begin position="350"/>
        <end position="406"/>
    </location>
</feature>
<organism evidence="9">
    <name type="scientific">Timema cristinae</name>
    <name type="common">Walking stick</name>
    <dbReference type="NCBI Taxonomy" id="61476"/>
    <lineage>
        <taxon>Eukaryota</taxon>
        <taxon>Metazoa</taxon>
        <taxon>Ecdysozoa</taxon>
        <taxon>Arthropoda</taxon>
        <taxon>Hexapoda</taxon>
        <taxon>Insecta</taxon>
        <taxon>Pterygota</taxon>
        <taxon>Neoptera</taxon>
        <taxon>Polyneoptera</taxon>
        <taxon>Phasmatodea</taxon>
        <taxon>Timematodea</taxon>
        <taxon>Timematoidea</taxon>
        <taxon>Timematidae</taxon>
        <taxon>Timema</taxon>
    </lineage>
</organism>
<feature type="domain" description="Anoctamin transmembrane" evidence="8">
    <location>
        <begin position="850"/>
        <end position="1001"/>
    </location>
</feature>
<dbReference type="AlphaFoldDB" id="A0A7R9GWF3"/>
<evidence type="ECO:0000313" key="9">
    <source>
        <dbReference type="EMBL" id="CAD7397321.1"/>
    </source>
</evidence>
<feature type="domain" description="Anoctamin transmembrane" evidence="8">
    <location>
        <begin position="542"/>
        <end position="608"/>
    </location>
</feature>
<evidence type="ECO:0000256" key="4">
    <source>
        <dbReference type="ARBA" id="ARBA00022989"/>
    </source>
</evidence>
<dbReference type="InterPro" id="IPR007632">
    <property type="entry name" value="Anoctamin"/>
</dbReference>
<evidence type="ECO:0000259" key="8">
    <source>
        <dbReference type="Pfam" id="PF04547"/>
    </source>
</evidence>
<feature type="transmembrane region" description="Helical" evidence="6">
    <location>
        <begin position="684"/>
        <end position="702"/>
    </location>
</feature>
<dbReference type="PANTHER" id="PTHR12308">
    <property type="entry name" value="ANOCTAMIN"/>
    <property type="match status" value="1"/>
</dbReference>
<comment type="subcellular location">
    <subcellularLocation>
        <location evidence="1 6">Membrane</location>
        <topology evidence="1 6">Multi-pass membrane protein</topology>
    </subcellularLocation>
</comment>
<name>A0A7R9GWF3_TIMCR</name>
<feature type="region of interest" description="Disordered" evidence="7">
    <location>
        <begin position="72"/>
        <end position="97"/>
    </location>
</feature>
<evidence type="ECO:0000256" key="1">
    <source>
        <dbReference type="ARBA" id="ARBA00004141"/>
    </source>
</evidence>
<dbReference type="EMBL" id="OC317506">
    <property type="protein sequence ID" value="CAD7397321.1"/>
    <property type="molecule type" value="Genomic_DNA"/>
</dbReference>
<dbReference type="GO" id="GO:0005886">
    <property type="term" value="C:plasma membrane"/>
    <property type="evidence" value="ECO:0007669"/>
    <property type="project" value="TreeGrafter"/>
</dbReference>
<evidence type="ECO:0000256" key="7">
    <source>
        <dbReference type="SAM" id="MobiDB-lite"/>
    </source>
</evidence>
<dbReference type="InterPro" id="IPR049452">
    <property type="entry name" value="Anoctamin_TM"/>
</dbReference>
<feature type="region of interest" description="Disordered" evidence="7">
    <location>
        <begin position="156"/>
        <end position="176"/>
    </location>
</feature>
<evidence type="ECO:0000256" key="6">
    <source>
        <dbReference type="RuleBase" id="RU280814"/>
    </source>
</evidence>